<comment type="similarity">
    <text evidence="2">Belongs to the sulfatase family.</text>
</comment>
<dbReference type="InParanoid" id="E4WU57"/>
<accession>E4WU57</accession>
<evidence type="ECO:0000256" key="5">
    <source>
        <dbReference type="ARBA" id="ARBA00022837"/>
    </source>
</evidence>
<gene>
    <name evidence="8" type="ORF">GSOID_T00006365001</name>
</gene>
<keyword evidence="4" id="KW-0378">Hydrolase</keyword>
<reference evidence="8" key="1">
    <citation type="journal article" date="2010" name="Science">
        <title>Plasticity of animal genome architecture unmasked by rapid evolution of a pelagic tunicate.</title>
        <authorList>
            <person name="Denoeud F."/>
            <person name="Henriet S."/>
            <person name="Mungpakdee S."/>
            <person name="Aury J.M."/>
            <person name="Da Silva C."/>
            <person name="Brinkmann H."/>
            <person name="Mikhaleva J."/>
            <person name="Olsen L.C."/>
            <person name="Jubin C."/>
            <person name="Canestro C."/>
            <person name="Bouquet J.M."/>
            <person name="Danks G."/>
            <person name="Poulain J."/>
            <person name="Campsteijn C."/>
            <person name="Adamski M."/>
            <person name="Cross I."/>
            <person name="Yadetie F."/>
            <person name="Muffato M."/>
            <person name="Louis A."/>
            <person name="Butcher S."/>
            <person name="Tsagkogeorga G."/>
            <person name="Konrad A."/>
            <person name="Singh S."/>
            <person name="Jensen M.F."/>
            <person name="Cong E.H."/>
            <person name="Eikeseth-Otteraa H."/>
            <person name="Noel B."/>
            <person name="Anthouard V."/>
            <person name="Porcel B.M."/>
            <person name="Kachouri-Lafond R."/>
            <person name="Nishino A."/>
            <person name="Ugolini M."/>
            <person name="Chourrout P."/>
            <person name="Nishida H."/>
            <person name="Aasland R."/>
            <person name="Huzurbazar S."/>
            <person name="Westhof E."/>
            <person name="Delsuc F."/>
            <person name="Lehrach H."/>
            <person name="Reinhardt R."/>
            <person name="Weissenbach J."/>
            <person name="Roy S.W."/>
            <person name="Artiguenave F."/>
            <person name="Postlethwait J.H."/>
            <person name="Manak J.R."/>
            <person name="Thompson E.M."/>
            <person name="Jaillon O."/>
            <person name="Du Pasquier L."/>
            <person name="Boudinot P."/>
            <person name="Liberles D.A."/>
            <person name="Volff J.N."/>
            <person name="Philippe H."/>
            <person name="Lenhard B."/>
            <person name="Roest Crollius H."/>
            <person name="Wincker P."/>
            <person name="Chourrout D."/>
        </authorList>
    </citation>
    <scope>NUCLEOTIDE SEQUENCE [LARGE SCALE GENOMIC DNA]</scope>
</reference>
<evidence type="ECO:0000256" key="4">
    <source>
        <dbReference type="ARBA" id="ARBA00022801"/>
    </source>
</evidence>
<evidence type="ECO:0000259" key="7">
    <source>
        <dbReference type="Pfam" id="PF00884"/>
    </source>
</evidence>
<dbReference type="GO" id="GO:0046872">
    <property type="term" value="F:metal ion binding"/>
    <property type="evidence" value="ECO:0007669"/>
    <property type="project" value="UniProtKB-KW"/>
</dbReference>
<dbReference type="GO" id="GO:0008484">
    <property type="term" value="F:sulfuric ester hydrolase activity"/>
    <property type="evidence" value="ECO:0007669"/>
    <property type="project" value="InterPro"/>
</dbReference>
<dbReference type="InterPro" id="IPR017850">
    <property type="entry name" value="Alkaline_phosphatase_core_sf"/>
</dbReference>
<evidence type="ECO:0000313" key="8">
    <source>
        <dbReference type="EMBL" id="CBY07276.1"/>
    </source>
</evidence>
<dbReference type="EMBL" id="FN653016">
    <property type="protein sequence ID" value="CBY07276.1"/>
    <property type="molecule type" value="Genomic_DNA"/>
</dbReference>
<comment type="cofactor">
    <cofactor evidence="1">
        <name>Ca(2+)</name>
        <dbReference type="ChEBI" id="CHEBI:29108"/>
    </cofactor>
</comment>
<dbReference type="AlphaFoldDB" id="E4WU57"/>
<dbReference type="Gene3D" id="3.40.720.10">
    <property type="entry name" value="Alkaline Phosphatase, subunit A"/>
    <property type="match status" value="1"/>
</dbReference>
<evidence type="ECO:0000256" key="6">
    <source>
        <dbReference type="ARBA" id="ARBA00023180"/>
    </source>
</evidence>
<dbReference type="InterPro" id="IPR047115">
    <property type="entry name" value="ARSB"/>
</dbReference>
<dbReference type="Pfam" id="PF00884">
    <property type="entry name" value="Sulfatase"/>
    <property type="match status" value="1"/>
</dbReference>
<proteinExistence type="inferred from homology"/>
<dbReference type="OrthoDB" id="103349at2759"/>
<evidence type="ECO:0000256" key="2">
    <source>
        <dbReference type="ARBA" id="ARBA00008779"/>
    </source>
</evidence>
<sequence length="207" mass="23543">MADDLGYNDIGYNSVEAFTPNINYLAKNGIILDSHYSQPVCSPSRSQFLTGRYSFRYGMQHRNILPTQPHGVPLTEKMLPEVFKECGYSTFGTGKWHQGMFHESYLPTSRGFDKFVGSYSGSSQHSTHEKCFKSPQRDSPFSFCGYDMREAEVVEARQNLTGSEFVTREIMRFDLNGTHSNDLVTDEIEKTLGLAAKSKNRKNHKRT</sequence>
<name>E4WU57_OIKDI</name>
<dbReference type="SUPFAM" id="SSF53649">
    <property type="entry name" value="Alkaline phosphatase-like"/>
    <property type="match status" value="1"/>
</dbReference>
<dbReference type="PANTHER" id="PTHR10342:SF274">
    <property type="entry name" value="ARYLSULFATASE B"/>
    <property type="match status" value="1"/>
</dbReference>
<dbReference type="Proteomes" id="UP000001307">
    <property type="component" value="Unassembled WGS sequence"/>
</dbReference>
<evidence type="ECO:0000256" key="1">
    <source>
        <dbReference type="ARBA" id="ARBA00001913"/>
    </source>
</evidence>
<keyword evidence="6" id="KW-0325">Glycoprotein</keyword>
<evidence type="ECO:0000256" key="3">
    <source>
        <dbReference type="ARBA" id="ARBA00022723"/>
    </source>
</evidence>
<keyword evidence="5" id="KW-0106">Calcium</keyword>
<evidence type="ECO:0000313" key="9">
    <source>
        <dbReference type="Proteomes" id="UP000001307"/>
    </source>
</evidence>
<dbReference type="InterPro" id="IPR024607">
    <property type="entry name" value="Sulfatase_CS"/>
</dbReference>
<dbReference type="PANTHER" id="PTHR10342">
    <property type="entry name" value="ARYLSULFATASE"/>
    <property type="match status" value="1"/>
</dbReference>
<dbReference type="PROSITE" id="PS00523">
    <property type="entry name" value="SULFATASE_1"/>
    <property type="match status" value="1"/>
</dbReference>
<dbReference type="InterPro" id="IPR000917">
    <property type="entry name" value="Sulfatase_N"/>
</dbReference>
<keyword evidence="3" id="KW-0479">Metal-binding</keyword>
<feature type="domain" description="Sulfatase N-terminal" evidence="7">
    <location>
        <begin position="1"/>
        <end position="199"/>
    </location>
</feature>
<protein>
    <recommendedName>
        <fullName evidence="7">Sulfatase N-terminal domain-containing protein</fullName>
    </recommendedName>
</protein>
<organism evidence="8">
    <name type="scientific">Oikopleura dioica</name>
    <name type="common">Tunicate</name>
    <dbReference type="NCBI Taxonomy" id="34765"/>
    <lineage>
        <taxon>Eukaryota</taxon>
        <taxon>Metazoa</taxon>
        <taxon>Chordata</taxon>
        <taxon>Tunicata</taxon>
        <taxon>Appendicularia</taxon>
        <taxon>Copelata</taxon>
        <taxon>Oikopleuridae</taxon>
        <taxon>Oikopleura</taxon>
    </lineage>
</organism>
<keyword evidence="9" id="KW-1185">Reference proteome</keyword>